<comment type="caution">
    <text evidence="18">The sequence shown here is derived from an EMBL/GenBank/DDBJ whole genome shotgun (WGS) entry which is preliminary data.</text>
</comment>
<dbReference type="Gene3D" id="1.20.930.70">
    <property type="match status" value="1"/>
</dbReference>
<dbReference type="Gene3D" id="3.40.366.10">
    <property type="entry name" value="Malonyl-Coenzyme A Acyl Carrier Protein, domain 2"/>
    <property type="match status" value="3"/>
</dbReference>
<dbReference type="GO" id="GO:0004314">
    <property type="term" value="F:[acyl-carrier-protein] S-malonyltransferase activity"/>
    <property type="evidence" value="ECO:0007669"/>
    <property type="project" value="UniProtKB-EC"/>
</dbReference>
<dbReference type="Gene3D" id="3.30.1120.100">
    <property type="match status" value="1"/>
</dbReference>
<dbReference type="Pfam" id="PF17951">
    <property type="entry name" value="FAS_meander"/>
    <property type="match status" value="1"/>
</dbReference>
<keyword evidence="19" id="KW-1185">Reference proteome</keyword>
<dbReference type="InterPro" id="IPR001227">
    <property type="entry name" value="Ac_transferase_dom_sf"/>
</dbReference>
<evidence type="ECO:0000256" key="16">
    <source>
        <dbReference type="SAM" id="MobiDB-lite"/>
    </source>
</evidence>
<reference evidence="18" key="2">
    <citation type="submission" date="2023-05" db="EMBL/GenBank/DDBJ databases">
        <authorList>
            <consortium name="Lawrence Berkeley National Laboratory"/>
            <person name="Steindorff A."/>
            <person name="Hensen N."/>
            <person name="Bonometti L."/>
            <person name="Westerberg I."/>
            <person name="Brannstrom I.O."/>
            <person name="Guillou S."/>
            <person name="Cros-Aarteil S."/>
            <person name="Calhoun S."/>
            <person name="Haridas S."/>
            <person name="Kuo A."/>
            <person name="Mondo S."/>
            <person name="Pangilinan J."/>
            <person name="Riley R."/>
            <person name="Labutti K."/>
            <person name="Andreopoulos B."/>
            <person name="Lipzen A."/>
            <person name="Chen C."/>
            <person name="Yanf M."/>
            <person name="Daum C."/>
            <person name="Ng V."/>
            <person name="Clum A."/>
            <person name="Ohm R."/>
            <person name="Martin F."/>
            <person name="Silar P."/>
            <person name="Natvig D."/>
            <person name="Lalanne C."/>
            <person name="Gautier V."/>
            <person name="Ament-Velasquez S.L."/>
            <person name="Kruys A."/>
            <person name="Hutchinson M.I."/>
            <person name="Powell A.J."/>
            <person name="Barry K."/>
            <person name="Miller A.N."/>
            <person name="Grigoriev I.V."/>
            <person name="Debuchy R."/>
            <person name="Gladieux P."/>
            <person name="Thoren M.H."/>
            <person name="Johannesson H."/>
        </authorList>
    </citation>
    <scope>NUCLEOTIDE SEQUENCE</scope>
    <source>
        <strain evidence="18">CBS 103.79</strain>
    </source>
</reference>
<keyword evidence="6" id="KW-0560">Oxidoreductase</keyword>
<dbReference type="SMART" id="SM00827">
    <property type="entry name" value="PKS_AT"/>
    <property type="match status" value="1"/>
</dbReference>
<dbReference type="SUPFAM" id="SSF52151">
    <property type="entry name" value="FabD/lysophospholipase-like"/>
    <property type="match status" value="2"/>
</dbReference>
<name>A0AAN6MJM2_9PEZI</name>
<dbReference type="InterPro" id="IPR013565">
    <property type="entry name" value="Fas1/AflB-like_central"/>
</dbReference>
<dbReference type="Gene3D" id="3.20.20.70">
    <property type="entry name" value="Aldolase class I"/>
    <property type="match status" value="1"/>
</dbReference>
<evidence type="ECO:0000256" key="8">
    <source>
        <dbReference type="ARBA" id="ARBA00023239"/>
    </source>
</evidence>
<comment type="catalytic activity">
    <reaction evidence="13">
        <text>a 2,3-saturated acyl-[ACP] + NAD(+) = a (2E)-enoyl-[ACP] + NADH + H(+)</text>
        <dbReference type="Rhea" id="RHEA:10240"/>
        <dbReference type="Rhea" id="RHEA-COMP:9925"/>
        <dbReference type="Rhea" id="RHEA-COMP:9926"/>
        <dbReference type="ChEBI" id="CHEBI:15378"/>
        <dbReference type="ChEBI" id="CHEBI:57540"/>
        <dbReference type="ChEBI" id="CHEBI:57945"/>
        <dbReference type="ChEBI" id="CHEBI:78784"/>
        <dbReference type="ChEBI" id="CHEBI:78785"/>
        <dbReference type="EC" id="1.3.1.9"/>
    </reaction>
</comment>
<dbReference type="Gene3D" id="3.10.129.10">
    <property type="entry name" value="Hotdog Thioesterase"/>
    <property type="match status" value="1"/>
</dbReference>
<dbReference type="Gene3D" id="2.40.128.700">
    <property type="match status" value="1"/>
</dbReference>
<dbReference type="InterPro" id="IPR013785">
    <property type="entry name" value="Aldolase_TIM"/>
</dbReference>
<feature type="active site" description="For malonyltransferase activity" evidence="15">
    <location>
        <position position="1694"/>
    </location>
</feature>
<dbReference type="CDD" id="cd03447">
    <property type="entry name" value="FAS_MaoC"/>
    <property type="match status" value="1"/>
</dbReference>
<dbReference type="Pfam" id="PF16073">
    <property type="entry name" value="SAT"/>
    <property type="match status" value="1"/>
</dbReference>
<evidence type="ECO:0000256" key="14">
    <source>
        <dbReference type="ARBA" id="ARBA00048835"/>
    </source>
</evidence>
<evidence type="ECO:0000256" key="10">
    <source>
        <dbReference type="ARBA" id="ARBA00048237"/>
    </source>
</evidence>
<evidence type="ECO:0000256" key="11">
    <source>
        <dbReference type="ARBA" id="ARBA00048462"/>
    </source>
</evidence>
<evidence type="ECO:0000256" key="5">
    <source>
        <dbReference type="ARBA" id="ARBA00022857"/>
    </source>
</evidence>
<dbReference type="SUPFAM" id="SSF54637">
    <property type="entry name" value="Thioesterase/thiol ester dehydrase-isomerase"/>
    <property type="match status" value="2"/>
</dbReference>
<keyword evidence="4" id="KW-0378">Hydrolase</keyword>
<protein>
    <submittedName>
        <fullName evidence="18">Acyl transferase domain-containing protein</fullName>
    </submittedName>
</protein>
<dbReference type="Pfam" id="PF08354">
    <property type="entry name" value="Fas1-AflB-like_hel"/>
    <property type="match status" value="1"/>
</dbReference>
<dbReference type="InterPro" id="IPR002539">
    <property type="entry name" value="MaoC-like_dom"/>
</dbReference>
<comment type="catalytic activity">
    <reaction evidence="10">
        <text>acetyl-CoA + n malonyl-CoA + 2n NADPH + 4n H(+) = a long-chain-acyl-CoA + n CoA + n CO2 + 2n NADP(+).</text>
        <dbReference type="EC" id="2.3.1.86"/>
    </reaction>
</comment>
<feature type="active site" description="For acetyltransferase activity" evidence="15">
    <location>
        <position position="157"/>
    </location>
</feature>
<dbReference type="Proteomes" id="UP001303889">
    <property type="component" value="Unassembled WGS sequence"/>
</dbReference>
<organism evidence="18 19">
    <name type="scientific">Staphylotrichum tortipilum</name>
    <dbReference type="NCBI Taxonomy" id="2831512"/>
    <lineage>
        <taxon>Eukaryota</taxon>
        <taxon>Fungi</taxon>
        <taxon>Dikarya</taxon>
        <taxon>Ascomycota</taxon>
        <taxon>Pezizomycotina</taxon>
        <taxon>Sordariomycetes</taxon>
        <taxon>Sordariomycetidae</taxon>
        <taxon>Sordariales</taxon>
        <taxon>Chaetomiaceae</taxon>
        <taxon>Staphylotrichum</taxon>
    </lineage>
</organism>
<evidence type="ECO:0000256" key="3">
    <source>
        <dbReference type="ARBA" id="ARBA00022679"/>
    </source>
</evidence>
<evidence type="ECO:0000256" key="13">
    <source>
        <dbReference type="ARBA" id="ARBA00048572"/>
    </source>
</evidence>
<dbReference type="GO" id="GO:0019171">
    <property type="term" value="F:(3R)-hydroxyacyl-[acyl-carrier-protein] dehydratase activity"/>
    <property type="evidence" value="ECO:0007669"/>
    <property type="project" value="UniProtKB-EC"/>
</dbReference>
<dbReference type="InterPro" id="IPR014043">
    <property type="entry name" value="Acyl_transferase_dom"/>
</dbReference>
<dbReference type="GO" id="GO:0004312">
    <property type="term" value="F:fatty acid synthase activity"/>
    <property type="evidence" value="ECO:0007669"/>
    <property type="project" value="InterPro"/>
</dbReference>
<dbReference type="Gene3D" id="6.20.240.10">
    <property type="match status" value="1"/>
</dbReference>
<dbReference type="Pfam" id="PF22235">
    <property type="entry name" value="FAS1_thioest_ins"/>
    <property type="match status" value="1"/>
</dbReference>
<dbReference type="GO" id="GO:0004321">
    <property type="term" value="F:fatty-acyl-CoA synthase activity"/>
    <property type="evidence" value="ECO:0007669"/>
    <property type="project" value="UniProtKB-EC"/>
</dbReference>
<dbReference type="GO" id="GO:0016297">
    <property type="term" value="F:fatty acyl-[ACP] hydrolase activity"/>
    <property type="evidence" value="ECO:0007669"/>
    <property type="project" value="UniProtKB-EC"/>
</dbReference>
<evidence type="ECO:0000256" key="1">
    <source>
        <dbReference type="ARBA" id="ARBA00001055"/>
    </source>
</evidence>
<dbReference type="PANTHER" id="PTHR10982:SF21">
    <property type="entry name" value="FATTY ACID SYNTHASE SUBUNIT BETA"/>
    <property type="match status" value="1"/>
</dbReference>
<evidence type="ECO:0000313" key="18">
    <source>
        <dbReference type="EMBL" id="KAK3901809.1"/>
    </source>
</evidence>
<evidence type="ECO:0000256" key="2">
    <source>
        <dbReference type="ARBA" id="ARBA00010009"/>
    </source>
</evidence>
<keyword evidence="8" id="KW-0456">Lyase</keyword>
<dbReference type="Pfam" id="PF01575">
    <property type="entry name" value="MaoC_dehydratas"/>
    <property type="match status" value="1"/>
</dbReference>
<keyword evidence="3 18" id="KW-0808">Transferase</keyword>
<comment type="similarity">
    <text evidence="2">Belongs to the fungal fatty acid synthetase subunit beta family.</text>
</comment>
<keyword evidence="5" id="KW-0521">NADP</keyword>
<dbReference type="Pfam" id="PF00698">
    <property type="entry name" value="Acyl_transf_1"/>
    <property type="match status" value="1"/>
</dbReference>
<dbReference type="InterPro" id="IPR016452">
    <property type="entry name" value="Fas1/AflB-like"/>
</dbReference>
<comment type="catalytic activity">
    <reaction evidence="1">
        <text>a (3R)-hydroxyacyl-[ACP] = a (2E)-enoyl-[ACP] + H2O</text>
        <dbReference type="Rhea" id="RHEA:13097"/>
        <dbReference type="Rhea" id="RHEA-COMP:9925"/>
        <dbReference type="Rhea" id="RHEA-COMP:9945"/>
        <dbReference type="ChEBI" id="CHEBI:15377"/>
        <dbReference type="ChEBI" id="CHEBI:78784"/>
        <dbReference type="ChEBI" id="CHEBI:78827"/>
        <dbReference type="EC" id="4.2.1.59"/>
    </reaction>
</comment>
<dbReference type="InterPro" id="IPR016035">
    <property type="entry name" value="Acyl_Trfase/lysoPLipase"/>
</dbReference>
<dbReference type="PANTHER" id="PTHR10982">
    <property type="entry name" value="MALONYL COA-ACYL CARRIER PROTEIN TRANSACYLASE"/>
    <property type="match status" value="1"/>
</dbReference>
<evidence type="ECO:0000256" key="9">
    <source>
        <dbReference type="ARBA" id="ARBA00023268"/>
    </source>
</evidence>
<keyword evidence="9" id="KW-0511">Multifunctional enzyme</keyword>
<dbReference type="FunFam" id="3.20.20.70:FF:000078">
    <property type="entry name" value="Fatty acid synthase beta subunit dehydratase"/>
    <property type="match status" value="1"/>
</dbReference>
<dbReference type="GO" id="GO:0004318">
    <property type="term" value="F:enoyl-[acyl-carrier-protein] reductase (NADH) activity"/>
    <property type="evidence" value="ECO:0007669"/>
    <property type="project" value="UniProtKB-EC"/>
</dbReference>
<feature type="domain" description="Malonyl-CoA:ACP transacylase (MAT)" evidence="17">
    <location>
        <begin position="1550"/>
        <end position="1819"/>
    </location>
</feature>
<dbReference type="InterPro" id="IPR032088">
    <property type="entry name" value="SAT"/>
</dbReference>
<evidence type="ECO:0000259" key="17">
    <source>
        <dbReference type="SMART" id="SM00827"/>
    </source>
</evidence>
<comment type="catalytic activity">
    <reaction evidence="12">
        <text>(9Z)-octadecenoyl-[ACP] + H2O = (9Z)-octadecenoate + holo-[ACP] + H(+)</text>
        <dbReference type="Rhea" id="RHEA:15057"/>
        <dbReference type="Rhea" id="RHEA-COMP:9685"/>
        <dbReference type="Rhea" id="RHEA-COMP:9924"/>
        <dbReference type="ChEBI" id="CHEBI:15377"/>
        <dbReference type="ChEBI" id="CHEBI:15378"/>
        <dbReference type="ChEBI" id="CHEBI:30823"/>
        <dbReference type="ChEBI" id="CHEBI:64479"/>
        <dbReference type="ChEBI" id="CHEBI:78783"/>
        <dbReference type="EC" id="3.1.2.14"/>
    </reaction>
</comment>
<dbReference type="InterPro" id="IPR029069">
    <property type="entry name" value="HotDog_dom_sf"/>
</dbReference>
<reference evidence="18" key="1">
    <citation type="journal article" date="2023" name="Mol. Phylogenet. Evol.">
        <title>Genome-scale phylogeny and comparative genomics of the fungal order Sordariales.</title>
        <authorList>
            <person name="Hensen N."/>
            <person name="Bonometti L."/>
            <person name="Westerberg I."/>
            <person name="Brannstrom I.O."/>
            <person name="Guillou S."/>
            <person name="Cros-Aarteil S."/>
            <person name="Calhoun S."/>
            <person name="Haridas S."/>
            <person name="Kuo A."/>
            <person name="Mondo S."/>
            <person name="Pangilinan J."/>
            <person name="Riley R."/>
            <person name="LaButti K."/>
            <person name="Andreopoulos B."/>
            <person name="Lipzen A."/>
            <person name="Chen C."/>
            <person name="Yan M."/>
            <person name="Daum C."/>
            <person name="Ng V."/>
            <person name="Clum A."/>
            <person name="Steindorff A."/>
            <person name="Ohm R.A."/>
            <person name="Martin F."/>
            <person name="Silar P."/>
            <person name="Natvig D.O."/>
            <person name="Lalanne C."/>
            <person name="Gautier V."/>
            <person name="Ament-Velasquez S.L."/>
            <person name="Kruys A."/>
            <person name="Hutchinson M.I."/>
            <person name="Powell A.J."/>
            <person name="Barry K."/>
            <person name="Miller A.N."/>
            <person name="Grigoriev I.V."/>
            <person name="Debuchy R."/>
            <person name="Gladieux P."/>
            <person name="Hiltunen Thoren M."/>
            <person name="Johannesson H."/>
        </authorList>
    </citation>
    <scope>NUCLEOTIDE SEQUENCE</scope>
    <source>
        <strain evidence="18">CBS 103.79</strain>
    </source>
</reference>
<comment type="catalytic activity">
    <reaction evidence="14">
        <text>holo-[ACP] + acetyl-CoA = acetyl-[ACP] + CoA</text>
        <dbReference type="Rhea" id="RHEA:41788"/>
        <dbReference type="Rhea" id="RHEA-COMP:9621"/>
        <dbReference type="Rhea" id="RHEA-COMP:9685"/>
        <dbReference type="ChEBI" id="CHEBI:57287"/>
        <dbReference type="ChEBI" id="CHEBI:57288"/>
        <dbReference type="ChEBI" id="CHEBI:64479"/>
        <dbReference type="ChEBI" id="CHEBI:78446"/>
        <dbReference type="EC" id="2.3.1.38"/>
    </reaction>
</comment>
<dbReference type="InterPro" id="IPR039569">
    <property type="entry name" value="FAS1-like_DH_region"/>
</dbReference>
<dbReference type="GO" id="GO:0006633">
    <property type="term" value="P:fatty acid biosynthetic process"/>
    <property type="evidence" value="ECO:0007669"/>
    <property type="project" value="InterPro"/>
</dbReference>
<dbReference type="Pfam" id="PF13452">
    <property type="entry name" value="FAS1_DH_region"/>
    <property type="match status" value="1"/>
</dbReference>
<dbReference type="InterPro" id="IPR040883">
    <property type="entry name" value="FAS_meander"/>
</dbReference>
<dbReference type="PIRSF" id="PIRSF005562">
    <property type="entry name" value="FAS_yeast_beta"/>
    <property type="match status" value="1"/>
</dbReference>
<evidence type="ECO:0000256" key="12">
    <source>
        <dbReference type="ARBA" id="ARBA00048536"/>
    </source>
</evidence>
<comment type="catalytic activity">
    <reaction evidence="11">
        <text>holo-[ACP] + malonyl-CoA = malonyl-[ACP] + CoA</text>
        <dbReference type="Rhea" id="RHEA:41792"/>
        <dbReference type="Rhea" id="RHEA-COMP:9623"/>
        <dbReference type="Rhea" id="RHEA-COMP:9685"/>
        <dbReference type="ChEBI" id="CHEBI:57287"/>
        <dbReference type="ChEBI" id="CHEBI:57384"/>
        <dbReference type="ChEBI" id="CHEBI:64479"/>
        <dbReference type="ChEBI" id="CHEBI:78449"/>
        <dbReference type="EC" id="2.3.1.39"/>
    </reaction>
</comment>
<evidence type="ECO:0000256" key="4">
    <source>
        <dbReference type="ARBA" id="ARBA00022801"/>
    </source>
</evidence>
<dbReference type="InterPro" id="IPR050830">
    <property type="entry name" value="Fungal_FAS"/>
</dbReference>
<accession>A0AAN6MJM2</accession>
<evidence type="ECO:0000256" key="15">
    <source>
        <dbReference type="PIRSR" id="PIRSR005562-1"/>
    </source>
</evidence>
<dbReference type="PRINTS" id="PR01483">
    <property type="entry name" value="FASYNTHASE"/>
</dbReference>
<keyword evidence="7" id="KW-0520">NAD</keyword>
<evidence type="ECO:0000256" key="7">
    <source>
        <dbReference type="ARBA" id="ARBA00023027"/>
    </source>
</evidence>
<feature type="region of interest" description="Disordered" evidence="16">
    <location>
        <begin position="1"/>
        <end position="25"/>
    </location>
</feature>
<dbReference type="EMBL" id="MU855554">
    <property type="protein sequence ID" value="KAK3901809.1"/>
    <property type="molecule type" value="Genomic_DNA"/>
</dbReference>
<dbReference type="GO" id="GO:0005835">
    <property type="term" value="C:fatty acid synthase complex"/>
    <property type="evidence" value="ECO:0007669"/>
    <property type="project" value="InterPro"/>
</dbReference>
<evidence type="ECO:0000256" key="6">
    <source>
        <dbReference type="ARBA" id="ARBA00023002"/>
    </source>
</evidence>
<sequence>MTAMMALPNDEPPQTAEDGEPKHTSALLRASEEGSARLCAIFGGQGSNNLTALADIIDLTTRHGPALQTLLTHSSRTVFSLSSTPHTSNFHEDHPFDLELWLSDPSLAPPPSHLALSPLSFPLNTLLSLLQYTITCTLLNLHPGELRPHLRAVTGHSQGLFAALAVAQGSSWQTFYQACDAALRLSFHVGLEAHCVSLASTIAASAQAGDEGTPSPMLNVTGLSREQITHLLETVNAPLPEDRKVHLALQNSRNKFILAGPPQSLRSVCARIKAIAAPAGMDQTRVLARDRKPVVEAQFLPISAAYHTPYLAGVEERVKLRMGEVGGLELGVPLLHTAIGEDLRKLGDLLGAVVRAVTVDVVDWPGVVRGLVDAAEGGVTHVLDFGPGMIGGLVRELTEGMGVRVVQVSDRVGARGVSGREEVVGAEVEVVKGVNWAEEFGLRLVEGEDGVLAIENKMTRVFGAPPVMVAGMTPTTVPWEFVAGVMAAGYHVELAGGGYWEKKGFEEALRGLARAVPAGRGITCNLLYANPKTIAWQVSLLRRLAGEGIPIDGITVGAGIPSPEVVKEYIESIPGLRHISFKPGSLSAIHQVIDIAEGHPHFPIGLQWTGGRAGGHHSWEDFHRPILATYGPIRRCPNIVLIAGSGFGGASDTLPFFTGEWAHKFGRPTMPFDGVLLGSRMMVAKDAHTSRQAKELIIRASGVDNNDWHGSFDKPTGGVITVESEMGQPIHVLATRGMVFWKELDQRVFSMRDKSKRLEYLRLHKDEIAHRLNRDYFRPWFAVDESGNNVDLVDMTYSEVLCRLCELMYVHHQSRWIDESYRTLVHAFVRLAEGRFGRRVNLDPGEHRPEVMVQLFEQTLQDDAEDVLYPIDVSLLLALFRRRGQKPVPFIPQLDEHFQTWFKKDSLWQSEDVDAVINQDADRVCVIQGPVAVSYSTTCDDSAKDILDNISRTHIQLLQHAGVVPQTPQPRGPVTSSRGPLTGVKVMSDGLTVQYELCKKYDTKDTETLLEHVIEAAGSWARPCLTNGWIFRGRVRVRNPIQAAFCPQAGDLVEVRPHIAGSATGEISLITGGTPLSKARRTLDISLADPGCVAVTLAPLAPAHTKQARVRFQLELRLGSDGIKMFEYPSSHVAAVKALYSQLWIRDARSASLPQFAGLSSEFRGDEMVLSEHKINEFLDVVNRGSAEELRGWNPRGSVPIDYCVVVAWSALIKPLMIPALDCNLLQLLHRSIRFRYVPSAKPLHLGDAIKTYSRITALTIKPTGTLVQVSADIRRHGERVVSIDTEFFIRGAPSSGLEKQEFTSVDEPELIVDVSSPILNALLITRKWLIFEDHSPDLIGKKLSFKLTSHTMFSPSGDIALLQVSGLVTLANPGSGRPIRLGRVYFEEESCAGNPVIDFLQRHGAPSTARQQLAQPGWSGPSSTITVQAPTNSAAYAAVSLDGNPIHICPVFARYAGLDGTVVHGMHTSAIVRRAVEWMLGDAERTRFRGWQASFEAMVRPGDRLRVEMQHVAVDSGRMVLSVLAVNEETGERVLEGEAEVEQPRTGYVFCGQGSQEKGMGMALYAASPEVRALWDRAETYLRENYGFSILNIVRDNPTSLTVHFSGKRGRHIRDKYLSMTRRVALPGGGSRDEPILAGLTPRSRSYTFSYPKGLLMSTQFSQPALALMDIAEFAHLQARGVVQAGARFAGHSLGEYAALGACTSFMPFESLLSLIYYRGLKMQNALPRDPDGRTDYTMVAADPSRINPEFTETHFQSLVDLIADETGLLLEVVNYNICSQQYVCAGHIEDYREYLGRSVRSEDVKVEELVGRWVPNVVGEVFGVDVEFVERVVGVTGSVVLMGVLEGMKGKGKGMGI</sequence>
<evidence type="ECO:0000313" key="19">
    <source>
        <dbReference type="Proteomes" id="UP001303889"/>
    </source>
</evidence>
<dbReference type="InterPro" id="IPR003965">
    <property type="entry name" value="Fatty_acid_synthase"/>
</dbReference>
<dbReference type="Gene3D" id="6.10.60.10">
    <property type="match status" value="1"/>
</dbReference>
<proteinExistence type="inferred from homology"/>
<gene>
    <name evidence="18" type="ORF">C8A05DRAFT_34506</name>
</gene>
<dbReference type="GO" id="GO:0004313">
    <property type="term" value="F:[acyl-carrier-protein] S-acetyltransferase activity"/>
    <property type="evidence" value="ECO:0007669"/>
    <property type="project" value="UniProtKB-EC"/>
</dbReference>